<proteinExistence type="predicted"/>
<gene>
    <name evidence="1" type="ORF">A2Y62_02095</name>
</gene>
<evidence type="ECO:0000313" key="1">
    <source>
        <dbReference type="EMBL" id="OGF63659.1"/>
    </source>
</evidence>
<dbReference type="EMBL" id="MFGW01000155">
    <property type="protein sequence ID" value="OGF63659.1"/>
    <property type="molecule type" value="Genomic_DNA"/>
</dbReference>
<protein>
    <submittedName>
        <fullName evidence="1">Uncharacterized protein</fullName>
    </submittedName>
</protein>
<organism evidence="1 2">
    <name type="scientific">Candidatus Fischerbacteria bacterium RBG_13_37_8</name>
    <dbReference type="NCBI Taxonomy" id="1817863"/>
    <lineage>
        <taxon>Bacteria</taxon>
        <taxon>Candidatus Fischeribacteriota</taxon>
    </lineage>
</organism>
<dbReference type="AlphaFoldDB" id="A0A1F5VJL9"/>
<comment type="caution">
    <text evidence="1">The sequence shown here is derived from an EMBL/GenBank/DDBJ whole genome shotgun (WGS) entry which is preliminary data.</text>
</comment>
<dbReference type="STRING" id="1817863.A2Y62_02095"/>
<sequence length="73" mass="8289">MCFTEYIHDNNTPNRGFIVYREATDVSGKLPASTLFFNDNTGINNTLYTYYVSALNMGAACTQITPSWTHRMK</sequence>
<evidence type="ECO:0000313" key="2">
    <source>
        <dbReference type="Proteomes" id="UP000178943"/>
    </source>
</evidence>
<name>A0A1F5VJL9_9BACT</name>
<accession>A0A1F5VJL9</accession>
<reference evidence="1 2" key="1">
    <citation type="journal article" date="2016" name="Nat. Commun.">
        <title>Thousands of microbial genomes shed light on interconnected biogeochemical processes in an aquifer system.</title>
        <authorList>
            <person name="Anantharaman K."/>
            <person name="Brown C.T."/>
            <person name="Hug L.A."/>
            <person name="Sharon I."/>
            <person name="Castelle C.J."/>
            <person name="Probst A.J."/>
            <person name="Thomas B.C."/>
            <person name="Singh A."/>
            <person name="Wilkins M.J."/>
            <person name="Karaoz U."/>
            <person name="Brodie E.L."/>
            <person name="Williams K.H."/>
            <person name="Hubbard S.S."/>
            <person name="Banfield J.F."/>
        </authorList>
    </citation>
    <scope>NUCLEOTIDE SEQUENCE [LARGE SCALE GENOMIC DNA]</scope>
</reference>
<dbReference type="Proteomes" id="UP000178943">
    <property type="component" value="Unassembled WGS sequence"/>
</dbReference>